<sequence length="93" mass="9284">MIVSIFQLDGSSIWKFSLANLCFAHVTSAGVGEAVGVAEVAVAAGEPEFVSAAAFALGEVEFADGSVGSVAEFALQPASSMAAASVKPVHLAL</sequence>
<dbReference type="RefSeq" id="WP_346060218.1">
    <property type="nucleotide sequence ID" value="NZ_BAAAVQ010000076.1"/>
</dbReference>
<dbReference type="EMBL" id="JBHSHE010000022">
    <property type="protein sequence ID" value="MFC4715659.1"/>
    <property type="molecule type" value="Genomic_DNA"/>
</dbReference>
<protein>
    <recommendedName>
        <fullName evidence="3">Secreted protein</fullName>
    </recommendedName>
</protein>
<dbReference type="Proteomes" id="UP001595884">
    <property type="component" value="Unassembled WGS sequence"/>
</dbReference>
<evidence type="ECO:0008006" key="3">
    <source>
        <dbReference type="Google" id="ProtNLM"/>
    </source>
</evidence>
<accession>A0ABV9MKZ7</accession>
<keyword evidence="2" id="KW-1185">Reference proteome</keyword>
<gene>
    <name evidence="1" type="ORF">ACFO7V_05840</name>
</gene>
<comment type="caution">
    <text evidence="1">The sequence shown here is derived from an EMBL/GenBank/DDBJ whole genome shotgun (WGS) entry which is preliminary data.</text>
</comment>
<organism evidence="1 2">
    <name type="scientific">Glutamicibacter bergerei</name>
    <dbReference type="NCBI Taxonomy" id="256702"/>
    <lineage>
        <taxon>Bacteria</taxon>
        <taxon>Bacillati</taxon>
        <taxon>Actinomycetota</taxon>
        <taxon>Actinomycetes</taxon>
        <taxon>Micrococcales</taxon>
        <taxon>Micrococcaceae</taxon>
        <taxon>Glutamicibacter</taxon>
    </lineage>
</organism>
<proteinExistence type="predicted"/>
<name>A0ABV9MKZ7_9MICC</name>
<evidence type="ECO:0000313" key="2">
    <source>
        <dbReference type="Proteomes" id="UP001595884"/>
    </source>
</evidence>
<evidence type="ECO:0000313" key="1">
    <source>
        <dbReference type="EMBL" id="MFC4715659.1"/>
    </source>
</evidence>
<reference evidence="2" key="1">
    <citation type="journal article" date="2019" name="Int. J. Syst. Evol. Microbiol.">
        <title>The Global Catalogue of Microorganisms (GCM) 10K type strain sequencing project: providing services to taxonomists for standard genome sequencing and annotation.</title>
        <authorList>
            <consortium name="The Broad Institute Genomics Platform"/>
            <consortium name="The Broad Institute Genome Sequencing Center for Infectious Disease"/>
            <person name="Wu L."/>
            <person name="Ma J."/>
        </authorList>
    </citation>
    <scope>NUCLEOTIDE SEQUENCE [LARGE SCALE GENOMIC DNA]</scope>
    <source>
        <strain evidence="2">CGMCC 1.12849</strain>
    </source>
</reference>